<feature type="non-terminal residue" evidence="2">
    <location>
        <position position="1"/>
    </location>
</feature>
<keyword evidence="1" id="KW-1133">Transmembrane helix</keyword>
<proteinExistence type="predicted"/>
<keyword evidence="3" id="KW-1185">Reference proteome</keyword>
<dbReference type="PANTHER" id="PTHR28029">
    <property type="entry name" value="PROTEIN ILM1"/>
    <property type="match status" value="1"/>
</dbReference>
<dbReference type="Proteomes" id="UP000729357">
    <property type="component" value="Unassembled WGS sequence"/>
</dbReference>
<gene>
    <name evidence="2" type="ORF">KCU98_g8037</name>
</gene>
<keyword evidence="1" id="KW-0812">Transmembrane</keyword>
<feature type="transmembrane region" description="Helical" evidence="1">
    <location>
        <begin position="137"/>
        <end position="156"/>
    </location>
</feature>
<dbReference type="PANTHER" id="PTHR28029:SF1">
    <property type="entry name" value="PROTEIN ILM1"/>
    <property type="match status" value="1"/>
</dbReference>
<comment type="caution">
    <text evidence="2">The sequence shown here is derived from an EMBL/GenBank/DDBJ whole genome shotgun (WGS) entry which is preliminary data.</text>
</comment>
<keyword evidence="1" id="KW-0472">Membrane</keyword>
<evidence type="ECO:0000313" key="3">
    <source>
        <dbReference type="Proteomes" id="UP000729357"/>
    </source>
</evidence>
<evidence type="ECO:0000313" key="2">
    <source>
        <dbReference type="EMBL" id="KAG9980601.1"/>
    </source>
</evidence>
<reference evidence="2" key="2">
    <citation type="submission" date="2021-08" db="EMBL/GenBank/DDBJ databases">
        <authorList>
            <person name="Gostincar C."/>
            <person name="Sun X."/>
            <person name="Song Z."/>
            <person name="Gunde-Cimerman N."/>
        </authorList>
    </citation>
    <scope>NUCLEOTIDE SEQUENCE</scope>
    <source>
        <strain evidence="2">EXF-9298</strain>
    </source>
</reference>
<accession>A0A9P8FTM3</accession>
<dbReference type="Pfam" id="PF10311">
    <property type="entry name" value="Ilm1"/>
    <property type="match status" value="1"/>
</dbReference>
<name>A0A9P8FTM3_AURME</name>
<organism evidence="2 3">
    <name type="scientific">Aureobasidium melanogenum</name>
    <name type="common">Aureobasidium pullulans var. melanogenum</name>
    <dbReference type="NCBI Taxonomy" id="46634"/>
    <lineage>
        <taxon>Eukaryota</taxon>
        <taxon>Fungi</taxon>
        <taxon>Dikarya</taxon>
        <taxon>Ascomycota</taxon>
        <taxon>Pezizomycotina</taxon>
        <taxon>Dothideomycetes</taxon>
        <taxon>Dothideomycetidae</taxon>
        <taxon>Dothideales</taxon>
        <taxon>Saccotheciaceae</taxon>
        <taxon>Aureobasidium</taxon>
    </lineage>
</organism>
<dbReference type="EMBL" id="JAHFXS010000962">
    <property type="protein sequence ID" value="KAG9980601.1"/>
    <property type="molecule type" value="Genomic_DNA"/>
</dbReference>
<feature type="transmembrane region" description="Helical" evidence="1">
    <location>
        <begin position="59"/>
        <end position="80"/>
    </location>
</feature>
<sequence>MGFRISSYTLIKSVSLAHITAAYLLLYRPQVLAEQNVVVILGESMQVPATSAFSKPTEITALASIFMAFLGVSDLIAASLPERSCLEYWSNVLPFRLFMLFAGTGFIYLTRGDDTTTSTLRALKGDSNPLDLVKNSFVFTFMFMETLHWFWVFVAMKEDRREWMVREATAQLREEEEKKFRITVPAVSATTFCTQALISVHEVDMTLTTFNKMNRNTAQHAQSLPEAGSAGHSKSSATNEYWSVRNLVKSVLQTTSQSSAICNNQYNSIVSA</sequence>
<dbReference type="InterPro" id="IPR018815">
    <property type="entry name" value="Incr_loss_mito_DNA_1"/>
</dbReference>
<reference evidence="2" key="1">
    <citation type="journal article" date="2021" name="J Fungi (Basel)">
        <title>Virulence traits and population genomics of the black yeast Aureobasidium melanogenum.</title>
        <authorList>
            <person name="Cernosa A."/>
            <person name="Sun X."/>
            <person name="Gostincar C."/>
            <person name="Fang C."/>
            <person name="Gunde-Cimerman N."/>
            <person name="Song Z."/>
        </authorList>
    </citation>
    <scope>NUCLEOTIDE SEQUENCE</scope>
    <source>
        <strain evidence="2">EXF-9298</strain>
    </source>
</reference>
<feature type="transmembrane region" description="Helical" evidence="1">
    <location>
        <begin position="92"/>
        <end position="110"/>
    </location>
</feature>
<dbReference type="AlphaFoldDB" id="A0A9P8FTM3"/>
<protein>
    <submittedName>
        <fullName evidence="2">Uncharacterized protein</fullName>
    </submittedName>
</protein>
<evidence type="ECO:0000256" key="1">
    <source>
        <dbReference type="SAM" id="Phobius"/>
    </source>
</evidence>